<dbReference type="RefSeq" id="WP_377260214.1">
    <property type="nucleotide sequence ID" value="NZ_JBHLUH010000077.1"/>
</dbReference>
<evidence type="ECO:0000313" key="2">
    <source>
        <dbReference type="Proteomes" id="UP001589867"/>
    </source>
</evidence>
<evidence type="ECO:0008006" key="3">
    <source>
        <dbReference type="Google" id="ProtNLM"/>
    </source>
</evidence>
<protein>
    <recommendedName>
        <fullName evidence="3">TrwC relaxase domain-containing protein</fullName>
    </recommendedName>
</protein>
<dbReference type="Proteomes" id="UP001589867">
    <property type="component" value="Unassembled WGS sequence"/>
</dbReference>
<reference evidence="1 2" key="1">
    <citation type="submission" date="2024-09" db="EMBL/GenBank/DDBJ databases">
        <authorList>
            <person name="Sun Q."/>
            <person name="Mori K."/>
        </authorList>
    </citation>
    <scope>NUCLEOTIDE SEQUENCE [LARGE SCALE GENOMIC DNA]</scope>
    <source>
        <strain evidence="1 2">TBRC 3947</strain>
    </source>
</reference>
<organism evidence="1 2">
    <name type="scientific">Phytohabitans kaempferiae</name>
    <dbReference type="NCBI Taxonomy" id="1620943"/>
    <lineage>
        <taxon>Bacteria</taxon>
        <taxon>Bacillati</taxon>
        <taxon>Actinomycetota</taxon>
        <taxon>Actinomycetes</taxon>
        <taxon>Micromonosporales</taxon>
        <taxon>Micromonosporaceae</taxon>
    </lineage>
</organism>
<sequence length="71" mass="7878">MSLFEERDGWRYTAFVTNTQVGALQWLQACHRARVEDLIGCAKTPAPRRLPPRAKQLTAAFNQIAAIPAPG</sequence>
<dbReference type="EMBL" id="JBHLUH010000077">
    <property type="protein sequence ID" value="MFC0533073.1"/>
    <property type="molecule type" value="Genomic_DNA"/>
</dbReference>
<evidence type="ECO:0000313" key="1">
    <source>
        <dbReference type="EMBL" id="MFC0533073.1"/>
    </source>
</evidence>
<dbReference type="PROSITE" id="PS51257">
    <property type="entry name" value="PROKAR_LIPOPROTEIN"/>
    <property type="match status" value="1"/>
</dbReference>
<keyword evidence="2" id="KW-1185">Reference proteome</keyword>
<comment type="caution">
    <text evidence="1">The sequence shown here is derived from an EMBL/GenBank/DDBJ whole genome shotgun (WGS) entry which is preliminary data.</text>
</comment>
<gene>
    <name evidence="1" type="ORF">ACFFIA_36230</name>
</gene>
<name>A0ABV6MFD1_9ACTN</name>
<proteinExistence type="predicted"/>
<accession>A0ABV6MFD1</accession>